<proteinExistence type="predicted"/>
<protein>
    <submittedName>
        <fullName evidence="2">Transposase</fullName>
    </submittedName>
</protein>
<name>A0A1I7ZJE9_9BILA</name>
<dbReference type="Proteomes" id="UP000095287">
    <property type="component" value="Unplaced"/>
</dbReference>
<sequence length="93" mass="10588">MTLDLTEAQTVKEVAAVLSRVGQRLLTGFVDRPFSHRPNRSFPRCCPAIFSSVRRSPDNNRPLPMPLFKFLTDLLTPRYSHPMSPSTTFQLNL</sequence>
<keyword evidence="1" id="KW-1185">Reference proteome</keyword>
<dbReference type="AlphaFoldDB" id="A0A1I7ZJE9"/>
<accession>A0A1I7ZJE9</accession>
<organism evidence="1 2">
    <name type="scientific">Steinernema glaseri</name>
    <dbReference type="NCBI Taxonomy" id="37863"/>
    <lineage>
        <taxon>Eukaryota</taxon>
        <taxon>Metazoa</taxon>
        <taxon>Ecdysozoa</taxon>
        <taxon>Nematoda</taxon>
        <taxon>Chromadorea</taxon>
        <taxon>Rhabditida</taxon>
        <taxon>Tylenchina</taxon>
        <taxon>Panagrolaimomorpha</taxon>
        <taxon>Strongyloidoidea</taxon>
        <taxon>Steinernematidae</taxon>
        <taxon>Steinernema</taxon>
    </lineage>
</organism>
<evidence type="ECO:0000313" key="1">
    <source>
        <dbReference type="Proteomes" id="UP000095287"/>
    </source>
</evidence>
<reference evidence="2" key="1">
    <citation type="submission" date="2016-11" db="UniProtKB">
        <authorList>
            <consortium name="WormBaseParasite"/>
        </authorList>
    </citation>
    <scope>IDENTIFICATION</scope>
</reference>
<dbReference type="WBParaSite" id="L893_g26894.t1">
    <property type="protein sequence ID" value="L893_g26894.t1"/>
    <property type="gene ID" value="L893_g26894"/>
</dbReference>
<evidence type="ECO:0000313" key="2">
    <source>
        <dbReference type="WBParaSite" id="L893_g26894.t1"/>
    </source>
</evidence>